<evidence type="ECO:0000313" key="1">
    <source>
        <dbReference type="EMBL" id="TFK67009.1"/>
    </source>
</evidence>
<accession>A0ACD3AP30</accession>
<sequence>MPSSHHFQPAYSTTLFHTNFSWFKPLVLFRAVVSSRAMVQLQAVRRLGESRVLLFVHDFGSKHRRVSAGVKAFFLRSNIAACGAPLPQFLDRK</sequence>
<dbReference type="Proteomes" id="UP000308600">
    <property type="component" value="Unassembled WGS sequence"/>
</dbReference>
<keyword evidence="2" id="KW-1185">Reference proteome</keyword>
<protein>
    <submittedName>
        <fullName evidence="1">Uncharacterized protein</fullName>
    </submittedName>
</protein>
<evidence type="ECO:0000313" key="2">
    <source>
        <dbReference type="Proteomes" id="UP000308600"/>
    </source>
</evidence>
<organism evidence="1 2">
    <name type="scientific">Pluteus cervinus</name>
    <dbReference type="NCBI Taxonomy" id="181527"/>
    <lineage>
        <taxon>Eukaryota</taxon>
        <taxon>Fungi</taxon>
        <taxon>Dikarya</taxon>
        <taxon>Basidiomycota</taxon>
        <taxon>Agaricomycotina</taxon>
        <taxon>Agaricomycetes</taxon>
        <taxon>Agaricomycetidae</taxon>
        <taxon>Agaricales</taxon>
        <taxon>Pluteineae</taxon>
        <taxon>Pluteaceae</taxon>
        <taxon>Pluteus</taxon>
    </lineage>
</organism>
<gene>
    <name evidence="1" type="ORF">BDN72DRAFT_124619</name>
</gene>
<dbReference type="EMBL" id="ML208388">
    <property type="protein sequence ID" value="TFK67009.1"/>
    <property type="molecule type" value="Genomic_DNA"/>
</dbReference>
<reference evidence="1 2" key="1">
    <citation type="journal article" date="2019" name="Nat. Ecol. Evol.">
        <title>Megaphylogeny resolves global patterns of mushroom evolution.</title>
        <authorList>
            <person name="Varga T."/>
            <person name="Krizsan K."/>
            <person name="Foldi C."/>
            <person name="Dima B."/>
            <person name="Sanchez-Garcia M."/>
            <person name="Sanchez-Ramirez S."/>
            <person name="Szollosi G.J."/>
            <person name="Szarkandi J.G."/>
            <person name="Papp V."/>
            <person name="Albert L."/>
            <person name="Andreopoulos W."/>
            <person name="Angelini C."/>
            <person name="Antonin V."/>
            <person name="Barry K.W."/>
            <person name="Bougher N.L."/>
            <person name="Buchanan P."/>
            <person name="Buyck B."/>
            <person name="Bense V."/>
            <person name="Catcheside P."/>
            <person name="Chovatia M."/>
            <person name="Cooper J."/>
            <person name="Damon W."/>
            <person name="Desjardin D."/>
            <person name="Finy P."/>
            <person name="Geml J."/>
            <person name="Haridas S."/>
            <person name="Hughes K."/>
            <person name="Justo A."/>
            <person name="Karasinski D."/>
            <person name="Kautmanova I."/>
            <person name="Kiss B."/>
            <person name="Kocsube S."/>
            <person name="Kotiranta H."/>
            <person name="LaButti K.M."/>
            <person name="Lechner B.E."/>
            <person name="Liimatainen K."/>
            <person name="Lipzen A."/>
            <person name="Lukacs Z."/>
            <person name="Mihaltcheva S."/>
            <person name="Morgado L.N."/>
            <person name="Niskanen T."/>
            <person name="Noordeloos M.E."/>
            <person name="Ohm R.A."/>
            <person name="Ortiz-Santana B."/>
            <person name="Ovrebo C."/>
            <person name="Racz N."/>
            <person name="Riley R."/>
            <person name="Savchenko A."/>
            <person name="Shiryaev A."/>
            <person name="Soop K."/>
            <person name="Spirin V."/>
            <person name="Szebenyi C."/>
            <person name="Tomsovsky M."/>
            <person name="Tulloss R.E."/>
            <person name="Uehling J."/>
            <person name="Grigoriev I.V."/>
            <person name="Vagvolgyi C."/>
            <person name="Papp T."/>
            <person name="Martin F.M."/>
            <person name="Miettinen O."/>
            <person name="Hibbett D.S."/>
            <person name="Nagy L.G."/>
        </authorList>
    </citation>
    <scope>NUCLEOTIDE SEQUENCE [LARGE SCALE GENOMIC DNA]</scope>
    <source>
        <strain evidence="1 2">NL-1719</strain>
    </source>
</reference>
<proteinExistence type="predicted"/>
<name>A0ACD3AP30_9AGAR</name>